<evidence type="ECO:0000256" key="1">
    <source>
        <dbReference type="ARBA" id="ARBA00022694"/>
    </source>
</evidence>
<gene>
    <name evidence="2" type="primary">tmcAL</name>
    <name evidence="3" type="ORF">Z955_01915</name>
</gene>
<feature type="binding site" evidence="2">
    <location>
        <begin position="7"/>
        <end position="20"/>
    </location>
    <ligand>
        <name>ATP</name>
        <dbReference type="ChEBI" id="CHEBI:30616"/>
    </ligand>
</feature>
<keyword evidence="1 2" id="KW-0819">tRNA processing</keyword>
<dbReference type="InterPro" id="IPR014729">
    <property type="entry name" value="Rossmann-like_a/b/a_fold"/>
</dbReference>
<dbReference type="GO" id="GO:0006400">
    <property type="term" value="P:tRNA modification"/>
    <property type="evidence" value="ECO:0007669"/>
    <property type="project" value="UniProtKB-UniRule"/>
</dbReference>
<keyword evidence="2" id="KW-0820">tRNA-binding</keyword>
<dbReference type="RefSeq" id="WP_039257924.1">
    <property type="nucleotide sequence ID" value="NZ_JDRY01000008.1"/>
</dbReference>
<proteinExistence type="inferred from homology"/>
<dbReference type="Proteomes" id="UP000030014">
    <property type="component" value="Unassembled WGS sequence"/>
</dbReference>
<dbReference type="GO" id="GO:0016879">
    <property type="term" value="F:ligase activity, forming carbon-nitrogen bonds"/>
    <property type="evidence" value="ECO:0007669"/>
    <property type="project" value="UniProtKB-UniRule"/>
</dbReference>
<comment type="catalytic activity">
    <reaction evidence="2">
        <text>cytidine(34) in elongator tRNA(Met) + acetate + ATP = N(4)-acetylcytidine(34) in elongator tRNA(Met) + AMP + diphosphate</text>
        <dbReference type="Rhea" id="RHEA:58144"/>
        <dbReference type="Rhea" id="RHEA-COMP:10693"/>
        <dbReference type="Rhea" id="RHEA-COMP:10694"/>
        <dbReference type="ChEBI" id="CHEBI:30089"/>
        <dbReference type="ChEBI" id="CHEBI:30616"/>
        <dbReference type="ChEBI" id="CHEBI:33019"/>
        <dbReference type="ChEBI" id="CHEBI:74900"/>
        <dbReference type="ChEBI" id="CHEBI:82748"/>
        <dbReference type="ChEBI" id="CHEBI:456215"/>
    </reaction>
</comment>
<dbReference type="EC" id="6.3.4.-" evidence="2"/>
<feature type="binding site" evidence="2">
    <location>
        <position position="102"/>
    </location>
    <ligand>
        <name>ATP</name>
        <dbReference type="ChEBI" id="CHEBI:30616"/>
    </ligand>
</feature>
<dbReference type="InterPro" id="IPR008513">
    <property type="entry name" value="tRNA(Met)_cyd_acetate_ligase"/>
</dbReference>
<keyword evidence="2" id="KW-0963">Cytoplasm</keyword>
<keyword evidence="2" id="KW-0436">Ligase</keyword>
<dbReference type="EMBL" id="JDRY01000008">
    <property type="protein sequence ID" value="KGN01315.1"/>
    <property type="molecule type" value="Genomic_DNA"/>
</dbReference>
<dbReference type="SUPFAM" id="SSF52374">
    <property type="entry name" value="Nucleotidylyl transferase"/>
    <property type="match status" value="1"/>
</dbReference>
<dbReference type="PANTHER" id="PTHR37825:SF1">
    <property type="entry name" value="TRNA(MET) CYTIDINE ACETATE LIGASE"/>
    <property type="match status" value="1"/>
</dbReference>
<organism evidence="3 4">
    <name type="scientific">Clostridium botulinum C/D str. DC5</name>
    <dbReference type="NCBI Taxonomy" id="1443128"/>
    <lineage>
        <taxon>Bacteria</taxon>
        <taxon>Bacillati</taxon>
        <taxon>Bacillota</taxon>
        <taxon>Clostridia</taxon>
        <taxon>Eubacteriales</taxon>
        <taxon>Clostridiaceae</taxon>
        <taxon>Clostridium</taxon>
    </lineage>
</organism>
<comment type="function">
    <text evidence="2">Catalyzes the formation of N(4)-acetylcytidine (ac(4)C) at the wobble position of elongator tRNA(Met), using acetate and ATP as substrates. First activates an acetate ion to form acetyladenylate (Ac-AMP) and then transfers the acetyl group to tRNA to form ac(4)C34.</text>
</comment>
<keyword evidence="2" id="KW-0067">ATP-binding</keyword>
<evidence type="ECO:0000313" key="4">
    <source>
        <dbReference type="Proteomes" id="UP000030014"/>
    </source>
</evidence>
<dbReference type="Pfam" id="PF05636">
    <property type="entry name" value="HIGH_NTase1"/>
    <property type="match status" value="1"/>
</dbReference>
<name>A0A0A0IIQ3_CLOBO</name>
<evidence type="ECO:0000256" key="2">
    <source>
        <dbReference type="HAMAP-Rule" id="MF_01539"/>
    </source>
</evidence>
<feature type="binding site" evidence="2">
    <location>
        <position position="190"/>
    </location>
    <ligand>
        <name>ATP</name>
        <dbReference type="ChEBI" id="CHEBI:30616"/>
    </ligand>
</feature>
<dbReference type="AlphaFoldDB" id="A0A0A0IIQ3"/>
<keyword evidence="2" id="KW-0694">RNA-binding</keyword>
<comment type="caution">
    <text evidence="2">Lacks conserved residue(s) required for the propagation of feature annotation.</text>
</comment>
<protein>
    <recommendedName>
        <fullName evidence="2">tRNA(Met) cytidine acetate ligase</fullName>
        <ecNumber evidence="2">6.3.4.-</ecNumber>
    </recommendedName>
</protein>
<dbReference type="GO" id="GO:0005524">
    <property type="term" value="F:ATP binding"/>
    <property type="evidence" value="ECO:0007669"/>
    <property type="project" value="UniProtKB-KW"/>
</dbReference>
<dbReference type="HAMAP" id="MF_01539">
    <property type="entry name" value="TmcAL"/>
    <property type="match status" value="1"/>
</dbReference>
<comment type="caution">
    <text evidence="3">The sequence shown here is derived from an EMBL/GenBank/DDBJ whole genome shotgun (WGS) entry which is preliminary data.</text>
</comment>
<accession>A0A0A0IIQ3</accession>
<dbReference type="GO" id="GO:0005737">
    <property type="term" value="C:cytoplasm"/>
    <property type="evidence" value="ECO:0007669"/>
    <property type="project" value="UniProtKB-SubCell"/>
</dbReference>
<reference evidence="3 4" key="1">
    <citation type="submission" date="2014-01" db="EMBL/GenBank/DDBJ databases">
        <title>Plasmidome dynamics in the species complex Clostridium novyi sensu lato converts strains of independent lineages into distinctly different pathogens.</title>
        <authorList>
            <person name="Skarin H."/>
            <person name="Segerman B."/>
        </authorList>
    </citation>
    <scope>NUCLEOTIDE SEQUENCE [LARGE SCALE GENOMIC DNA]</scope>
    <source>
        <strain evidence="3 4">DC5</strain>
    </source>
</reference>
<dbReference type="PANTHER" id="PTHR37825">
    <property type="entry name" value="TRNA(MET) CYTIDINE ACETATE LIGASE"/>
    <property type="match status" value="1"/>
</dbReference>
<feature type="binding site" evidence="2">
    <location>
        <position position="165"/>
    </location>
    <ligand>
        <name>ATP</name>
        <dbReference type="ChEBI" id="CHEBI:30616"/>
    </ligand>
</feature>
<dbReference type="NCBIfam" id="NF010191">
    <property type="entry name" value="PRK13670.1"/>
    <property type="match status" value="1"/>
</dbReference>
<sequence>MNITGIITEYNPLHKGHIYHINKSKTLTKCDGIVCIMSGNFVQRGIPAIIDKWSRTNLALHSGVDLVIELPTIYSLSSAEFFAFGSVSLLNSLGVINNLCFGSESGNIATLKEIAKVLYKEPIIFKNYLKTYLDSGLSYPLARSNALIKYFNNNYKIKDILHNSNNILGIEYCKSILKCNSDIVPYTIQRQGSAYNDCDLENTFSSATSIRNHLKESQNINILKNILPSETFNMIFEKFSNDNLVFEDLIFPFIKYKSFTNNNELENLPDVSEGLHNKIYKTLKESSCYTDLISNIKSKRYTYTRISRILCQYFIGLESYDSHTLRSSPAPYARILGFNNKGREILKEMKKSSSIPIYIKLPKHLNETLKLDIQGTRAYSILNKNITPESDFTTSPIYFR</sequence>
<comment type="similarity">
    <text evidence="2">Belongs to the TmcAL family.</text>
</comment>
<comment type="subcellular location">
    <subcellularLocation>
        <location evidence="2">Cytoplasm</location>
    </subcellularLocation>
</comment>
<keyword evidence="2" id="KW-0547">Nucleotide-binding</keyword>
<dbReference type="Gene3D" id="3.40.50.620">
    <property type="entry name" value="HUPs"/>
    <property type="match status" value="1"/>
</dbReference>
<dbReference type="GO" id="GO:0000049">
    <property type="term" value="F:tRNA binding"/>
    <property type="evidence" value="ECO:0007669"/>
    <property type="project" value="UniProtKB-KW"/>
</dbReference>
<evidence type="ECO:0000313" key="3">
    <source>
        <dbReference type="EMBL" id="KGN01315.1"/>
    </source>
</evidence>